<dbReference type="InterPro" id="IPR029151">
    <property type="entry name" value="Sensor-like_sf"/>
</dbReference>
<protein>
    <recommendedName>
        <fullName evidence="3">histidine kinase</fullName>
        <ecNumber evidence="3">2.7.13.3</ecNumber>
    </recommendedName>
</protein>
<sequence length="625" mass="70972">MNIRDQWQALAKHESIFDRLRVFSWLLAGALFVGWCVLSWQAFQSSVQQRIETNRVVVDTVGDQIESEFTETAFLTLALAQRLSLLAIEDPTFTSDRFISISETAFERDSSLYQIRIMSLDGQERLRIEKGRGFAPLQNKAGREYLQLPYLAFGQLYLSTLNLNVENGELEQPLRPTYRVAARLSLPAPNQDLVVFLNFNAEPLFQYLPDLPGQRLYIARTNGEWVFHPEANKRFSRQTGQSDSLSDEFPLLDFSDGDLAGGQSARQGWFQYHFYDAIRFDSTLWQTAPEDRQLLILIEHDQAQIRGLAIDIGLWLFLPLMIMLIVLLWVTLKLIDAMERRRSLVEQLRQERNEISEKHNDLIITHNNLKLVQNQLVESQKVAALGMMVSGVAHELNTPVNGAGLSVDSALEDIPELIRLYKLGELTEEKLLSSLNHAEQSLNLAHEHLHSSKNLISRFRMLAKRVDADESYEVDLAKELSVLQRTFNRNNPESLLKLTVHYPDSVRLISHGFMITQVLNNLVENAVAHAFEPGVPGEIEIDVTEEEKSLTIAVSDNGRGISQPDRVFEPFYSTGRGHGHTGLGLHMVYLWVTQTLKGQIRVSSEPEVGTTFTLTLPKNLQSVDL</sequence>
<evidence type="ECO:0000256" key="3">
    <source>
        <dbReference type="ARBA" id="ARBA00012438"/>
    </source>
</evidence>
<dbReference type="InterPro" id="IPR036097">
    <property type="entry name" value="HisK_dim/P_sf"/>
</dbReference>
<keyword evidence="6 8" id="KW-1133">Transmembrane helix</keyword>
<dbReference type="PANTHER" id="PTHR43065:SF42">
    <property type="entry name" value="TWO-COMPONENT SENSOR PPRA"/>
    <property type="match status" value="1"/>
</dbReference>
<organism evidence="10 11">
    <name type="scientific">Reinekea blandensis MED297</name>
    <dbReference type="NCBI Taxonomy" id="314283"/>
    <lineage>
        <taxon>Bacteria</taxon>
        <taxon>Pseudomonadati</taxon>
        <taxon>Pseudomonadota</taxon>
        <taxon>Gammaproteobacteria</taxon>
        <taxon>Oceanospirillales</taxon>
        <taxon>Saccharospirillaceae</taxon>
        <taxon>Reinekea</taxon>
    </lineage>
</organism>
<dbReference type="InterPro" id="IPR036890">
    <property type="entry name" value="HATPase_C_sf"/>
</dbReference>
<dbReference type="InterPro" id="IPR003594">
    <property type="entry name" value="HATPase_dom"/>
</dbReference>
<evidence type="ECO:0000256" key="4">
    <source>
        <dbReference type="ARBA" id="ARBA00022475"/>
    </source>
</evidence>
<dbReference type="SUPFAM" id="SSF47384">
    <property type="entry name" value="Homodimeric domain of signal transducing histidine kinase"/>
    <property type="match status" value="1"/>
</dbReference>
<evidence type="ECO:0000256" key="8">
    <source>
        <dbReference type="SAM" id="Phobius"/>
    </source>
</evidence>
<keyword evidence="10" id="KW-0808">Transferase</keyword>
<comment type="subcellular location">
    <subcellularLocation>
        <location evidence="2">Cell membrane</location>
        <topology evidence="2">Multi-pass membrane protein</topology>
    </subcellularLocation>
</comment>
<dbReference type="RefSeq" id="WP_008043460.1">
    <property type="nucleotide sequence ID" value="NZ_CH724150.1"/>
</dbReference>
<dbReference type="SMART" id="SM00387">
    <property type="entry name" value="HATPase_c"/>
    <property type="match status" value="1"/>
</dbReference>
<dbReference type="InterPro" id="IPR005467">
    <property type="entry name" value="His_kinase_dom"/>
</dbReference>
<dbReference type="Gene3D" id="3.30.450.20">
    <property type="entry name" value="PAS domain"/>
    <property type="match status" value="1"/>
</dbReference>
<accession>A4BDU8</accession>
<reference evidence="10 11" key="1">
    <citation type="submission" date="2006-02" db="EMBL/GenBank/DDBJ databases">
        <authorList>
            <person name="Pinhassi J."/>
            <person name="Pedros-Alio C."/>
            <person name="Ferriera S."/>
            <person name="Johnson J."/>
            <person name="Kravitz S."/>
            <person name="Halpern A."/>
            <person name="Remington K."/>
            <person name="Beeson K."/>
            <person name="Tran B."/>
            <person name="Rogers Y.-H."/>
            <person name="Friedman R."/>
            <person name="Venter J.C."/>
        </authorList>
    </citation>
    <scope>NUCLEOTIDE SEQUENCE [LARGE SCALE GENOMIC DNA]</scope>
    <source>
        <strain evidence="10 11">MED297</strain>
    </source>
</reference>
<dbReference type="PRINTS" id="PR00344">
    <property type="entry name" value="BCTRLSENSOR"/>
</dbReference>
<keyword evidence="11" id="KW-1185">Reference proteome</keyword>
<dbReference type="EMBL" id="AAOE01000008">
    <property type="protein sequence ID" value="EAR09707.1"/>
    <property type="molecule type" value="Genomic_DNA"/>
</dbReference>
<feature type="transmembrane region" description="Helical" evidence="8">
    <location>
        <begin position="20"/>
        <end position="43"/>
    </location>
</feature>
<evidence type="ECO:0000256" key="7">
    <source>
        <dbReference type="SAM" id="Coils"/>
    </source>
</evidence>
<comment type="caution">
    <text evidence="10">The sequence shown here is derived from an EMBL/GenBank/DDBJ whole genome shotgun (WGS) entry which is preliminary data.</text>
</comment>
<evidence type="ECO:0000256" key="1">
    <source>
        <dbReference type="ARBA" id="ARBA00000085"/>
    </source>
</evidence>
<keyword evidence="5 8" id="KW-0812">Transmembrane</keyword>
<evidence type="ECO:0000259" key="9">
    <source>
        <dbReference type="PROSITE" id="PS50109"/>
    </source>
</evidence>
<dbReference type="PANTHER" id="PTHR43065">
    <property type="entry name" value="SENSOR HISTIDINE KINASE"/>
    <property type="match status" value="1"/>
</dbReference>
<dbReference type="AlphaFoldDB" id="A4BDU8"/>
<dbReference type="PROSITE" id="PS50109">
    <property type="entry name" value="HIS_KIN"/>
    <property type="match status" value="1"/>
</dbReference>
<feature type="coiled-coil region" evidence="7">
    <location>
        <begin position="334"/>
        <end position="365"/>
    </location>
</feature>
<dbReference type="InterPro" id="IPR004358">
    <property type="entry name" value="Sig_transdc_His_kin-like_C"/>
</dbReference>
<evidence type="ECO:0000256" key="6">
    <source>
        <dbReference type="ARBA" id="ARBA00022989"/>
    </source>
</evidence>
<evidence type="ECO:0000256" key="2">
    <source>
        <dbReference type="ARBA" id="ARBA00004651"/>
    </source>
</evidence>
<dbReference type="STRING" id="314283.MED297_16149"/>
<evidence type="ECO:0000256" key="5">
    <source>
        <dbReference type="ARBA" id="ARBA00022692"/>
    </source>
</evidence>
<gene>
    <name evidence="10" type="ORF">MED297_16149</name>
</gene>
<dbReference type="GO" id="GO:0000155">
    <property type="term" value="F:phosphorelay sensor kinase activity"/>
    <property type="evidence" value="ECO:0007669"/>
    <property type="project" value="InterPro"/>
</dbReference>
<dbReference type="SUPFAM" id="SSF55874">
    <property type="entry name" value="ATPase domain of HSP90 chaperone/DNA topoisomerase II/histidine kinase"/>
    <property type="match status" value="1"/>
</dbReference>
<feature type="transmembrane region" description="Helical" evidence="8">
    <location>
        <begin position="312"/>
        <end position="332"/>
    </location>
</feature>
<dbReference type="OrthoDB" id="2521613at2"/>
<evidence type="ECO:0000313" key="11">
    <source>
        <dbReference type="Proteomes" id="UP000005953"/>
    </source>
</evidence>
<keyword evidence="8" id="KW-0472">Membrane</keyword>
<dbReference type="EC" id="2.7.13.3" evidence="3"/>
<dbReference type="HOGENOM" id="CLU_000445_133_5_6"/>
<keyword evidence="7" id="KW-0175">Coiled coil</keyword>
<dbReference type="Gene3D" id="1.10.287.130">
    <property type="match status" value="1"/>
</dbReference>
<dbReference type="Pfam" id="PF02518">
    <property type="entry name" value="HATPase_c"/>
    <property type="match status" value="1"/>
</dbReference>
<dbReference type="Gene3D" id="3.30.565.10">
    <property type="entry name" value="Histidine kinase-like ATPase, C-terminal domain"/>
    <property type="match status" value="1"/>
</dbReference>
<dbReference type="SUPFAM" id="SSF103190">
    <property type="entry name" value="Sensory domain-like"/>
    <property type="match status" value="1"/>
</dbReference>
<feature type="domain" description="Histidine kinase" evidence="9">
    <location>
        <begin position="391"/>
        <end position="620"/>
    </location>
</feature>
<keyword evidence="10" id="KW-0418">Kinase</keyword>
<dbReference type="Proteomes" id="UP000005953">
    <property type="component" value="Unassembled WGS sequence"/>
</dbReference>
<comment type="catalytic activity">
    <reaction evidence="1">
        <text>ATP + protein L-histidine = ADP + protein N-phospho-L-histidine.</text>
        <dbReference type="EC" id="2.7.13.3"/>
    </reaction>
</comment>
<dbReference type="GO" id="GO:0005886">
    <property type="term" value="C:plasma membrane"/>
    <property type="evidence" value="ECO:0007669"/>
    <property type="project" value="UniProtKB-SubCell"/>
</dbReference>
<proteinExistence type="predicted"/>
<name>A4BDU8_9GAMM</name>
<keyword evidence="4" id="KW-1003">Cell membrane</keyword>
<evidence type="ECO:0000313" key="10">
    <source>
        <dbReference type="EMBL" id="EAR09707.1"/>
    </source>
</evidence>